<comment type="similarity">
    <text evidence="2 8">Belongs to the NTAQ1 family.</text>
</comment>
<comment type="catalytic activity">
    <reaction evidence="7 8">
        <text>N-terminal L-glutaminyl-[protein] + H2O = N-terminal L-glutamyl-[protein] + NH4(+)</text>
        <dbReference type="Rhea" id="RHEA:50680"/>
        <dbReference type="Rhea" id="RHEA-COMP:12668"/>
        <dbReference type="Rhea" id="RHEA-COMP:12777"/>
        <dbReference type="ChEBI" id="CHEBI:15377"/>
        <dbReference type="ChEBI" id="CHEBI:28938"/>
        <dbReference type="ChEBI" id="CHEBI:64721"/>
        <dbReference type="ChEBI" id="CHEBI:64722"/>
        <dbReference type="EC" id="3.5.1.122"/>
    </reaction>
</comment>
<dbReference type="Gene3D" id="3.10.620.10">
    <property type="entry name" value="Protein N-terminal glutamine amidohydrolase, alpha beta roll"/>
    <property type="match status" value="1"/>
</dbReference>
<dbReference type="InterPro" id="IPR023128">
    <property type="entry name" value="Prot_N_Gln_amidohydro_ab_roll"/>
</dbReference>
<dbReference type="InterPro" id="IPR037132">
    <property type="entry name" value="N_Gln_amidohydro_ab_roll_sf"/>
</dbReference>
<evidence type="ECO:0000256" key="5">
    <source>
        <dbReference type="ARBA" id="ARBA00021247"/>
    </source>
</evidence>
<name>A0A287BJI5_PIG</name>
<evidence type="ECO:0000313" key="11">
    <source>
        <dbReference type="Proteomes" id="UP000008227"/>
    </source>
</evidence>
<evidence type="ECO:0000259" key="9">
    <source>
        <dbReference type="Pfam" id="PF09764"/>
    </source>
</evidence>
<sequence>MLGYYGTERTSPSSVPLLHPPPGVPLPHLHLASSDTPCTTRLSFSPQSPPWDTCVYNSCYCEENIWKLCEYIKSHDQYPLKECYAAFIFNERKMIPIWKQQARPGDGPVIWEI</sequence>
<evidence type="ECO:0000256" key="1">
    <source>
        <dbReference type="ARBA" id="ARBA00002022"/>
    </source>
</evidence>
<dbReference type="InterPro" id="IPR039733">
    <property type="entry name" value="NTAQ1"/>
</dbReference>
<evidence type="ECO:0000256" key="3">
    <source>
        <dbReference type="ARBA" id="ARBA00011245"/>
    </source>
</evidence>
<reference evidence="10" key="3">
    <citation type="submission" date="2025-08" db="UniProtKB">
        <authorList>
            <consortium name="Ensembl"/>
        </authorList>
    </citation>
    <scope>IDENTIFICATION</scope>
</reference>
<reference evidence="10" key="4">
    <citation type="submission" date="2025-09" db="UniProtKB">
        <authorList>
            <consortium name="Ensembl"/>
        </authorList>
    </citation>
    <scope>IDENTIFICATION</scope>
</reference>
<dbReference type="EC" id="3.5.1.122" evidence="4 8"/>
<reference evidence="11" key="1">
    <citation type="submission" date="2009-11" db="EMBL/GenBank/DDBJ databases">
        <authorList>
            <consortium name="Porcine genome sequencing project"/>
        </authorList>
    </citation>
    <scope>NUCLEOTIDE SEQUENCE [LARGE SCALE GENOMIC DNA]</scope>
    <source>
        <strain evidence="11">Duroc</strain>
    </source>
</reference>
<dbReference type="Pfam" id="PF09764">
    <property type="entry name" value="Nt_Gln_amidase"/>
    <property type="match status" value="1"/>
</dbReference>
<dbReference type="GO" id="GO:0070773">
    <property type="term" value="F:protein-N-terminal glutamine amidohydrolase activity"/>
    <property type="evidence" value="ECO:0007669"/>
    <property type="project" value="UniProtKB-UniRule"/>
</dbReference>
<accession>A0A287BJI5</accession>
<protein>
    <recommendedName>
        <fullName evidence="5 8">Protein N-terminal glutamine amidohydrolase</fullName>
        <ecNumber evidence="4 8">3.5.1.122</ecNumber>
    </recommendedName>
    <alternativeName>
        <fullName evidence="8">Protein NH2-terminal glutamine deamidase</fullName>
    </alternativeName>
</protein>
<evidence type="ECO:0000256" key="2">
    <source>
        <dbReference type="ARBA" id="ARBA00008985"/>
    </source>
</evidence>
<evidence type="ECO:0000256" key="7">
    <source>
        <dbReference type="ARBA" id="ARBA00048768"/>
    </source>
</evidence>
<dbReference type="GO" id="GO:0008418">
    <property type="term" value="F:protein-N-terminal asparagine amidohydrolase activity"/>
    <property type="evidence" value="ECO:0007669"/>
    <property type="project" value="UniProtKB-UniRule"/>
</dbReference>
<evidence type="ECO:0000256" key="8">
    <source>
        <dbReference type="RuleBase" id="RU367082"/>
    </source>
</evidence>
<dbReference type="AlphaFoldDB" id="A0A287BJI5"/>
<evidence type="ECO:0000313" key="10">
    <source>
        <dbReference type="Ensembl" id="ENSSSCP00000056317.3"/>
    </source>
</evidence>
<dbReference type="Bgee" id="ENSSSCG00000036241">
    <property type="expression patterns" value="Expressed in stomach and 27 other cell types or tissues"/>
</dbReference>
<comment type="subunit">
    <text evidence="3 8">Monomer.</text>
</comment>
<proteinExistence type="inferred from homology"/>
<keyword evidence="11" id="KW-1185">Reference proteome</keyword>
<evidence type="ECO:0000256" key="6">
    <source>
        <dbReference type="ARBA" id="ARBA00022801"/>
    </source>
</evidence>
<organism evidence="10 11">
    <name type="scientific">Sus scrofa</name>
    <name type="common">Pig</name>
    <dbReference type="NCBI Taxonomy" id="9823"/>
    <lineage>
        <taxon>Eukaryota</taxon>
        <taxon>Metazoa</taxon>
        <taxon>Chordata</taxon>
        <taxon>Craniata</taxon>
        <taxon>Vertebrata</taxon>
        <taxon>Euteleostomi</taxon>
        <taxon>Mammalia</taxon>
        <taxon>Eutheria</taxon>
        <taxon>Laurasiatheria</taxon>
        <taxon>Artiodactyla</taxon>
        <taxon>Suina</taxon>
        <taxon>Suidae</taxon>
        <taxon>Sus</taxon>
    </lineage>
</organism>
<dbReference type="GeneTree" id="ENSGT00390000014398"/>
<evidence type="ECO:0000256" key="4">
    <source>
        <dbReference type="ARBA" id="ARBA00012718"/>
    </source>
</evidence>
<keyword evidence="6 8" id="KW-0378">Hydrolase</keyword>
<dbReference type="Proteomes" id="UP000008227">
    <property type="component" value="Chromosome 7"/>
</dbReference>
<reference evidence="10" key="2">
    <citation type="journal article" date="2020" name="Gigascience">
        <title>An improved pig reference genome sequence to enable pig genetics and genomics research.</title>
        <authorList>
            <person name="Warr A."/>
            <person name="Affara N."/>
            <person name="Aken B."/>
            <person name="Beiki H."/>
            <person name="Bickhart D.M."/>
            <person name="Billis K."/>
            <person name="Chow W."/>
            <person name="Eory L."/>
            <person name="Finlayson H.A."/>
            <person name="Flicek P."/>
            <person name="Giron C.G."/>
            <person name="Griffin D.K."/>
            <person name="Hall R."/>
            <person name="Hannum G."/>
            <person name="Hourlier T."/>
            <person name="Howe K."/>
            <person name="Hume D.A."/>
            <person name="Izuogu O."/>
            <person name="Kim K."/>
            <person name="Koren S."/>
            <person name="Liu H."/>
            <person name="Manchanda N."/>
            <person name="Martin F.J."/>
            <person name="Nonneman D.J."/>
            <person name="O'Connor R.E."/>
            <person name="Phillippy A.M."/>
            <person name="Rohrer G.A."/>
            <person name="Rosen B.D."/>
            <person name="Rund L.A."/>
            <person name="Sargent C.A."/>
            <person name="Schook L.B."/>
            <person name="Schroeder S.G."/>
            <person name="Schwartz A.S."/>
            <person name="Skinner B.M."/>
            <person name="Talbot R."/>
            <person name="Tseng E."/>
            <person name="Tuggle C.K."/>
            <person name="Watson M."/>
            <person name="Smith T.P.L."/>
            <person name="Archibald A.L."/>
        </authorList>
    </citation>
    <scope>NUCLEOTIDE SEQUENCE [LARGE SCALE GENOMIC DNA]</scope>
    <source>
        <strain evidence="10">Duroc</strain>
    </source>
</reference>
<dbReference type="PANTHER" id="PTHR13035">
    <property type="entry name" value="PROTEIN N-TERMINAL GLUTAMINE AMIDOHYDROLASE"/>
    <property type="match status" value="1"/>
</dbReference>
<dbReference type="Ensembl" id="ENSSSCT00000064603.3">
    <property type="protein sequence ID" value="ENSSSCP00000056317.3"/>
    <property type="gene ID" value="ENSSSCG00000036241.3"/>
</dbReference>
<feature type="domain" description="Protein N-terminal glutamine amidohydrolase alpha beta roll" evidence="9">
    <location>
        <begin position="56"/>
        <end position="112"/>
    </location>
</feature>
<dbReference type="PANTHER" id="PTHR13035:SF0">
    <property type="entry name" value="PROTEIN N-TERMINAL GLUTAMINE AMIDOHYDROLASE"/>
    <property type="match status" value="1"/>
</dbReference>
<comment type="function">
    <text evidence="1">Mediates the side-chain deamidation of N-terminal glutamine residues to glutamate, an important step in N-end rule pathway of protein degradation. Conversion of the resulting N-terminal glutamine to glutamate renders the protein susceptible to arginylation, polyubiquitination and degradation as specified by the N-end rule. Does not act on substrates with internal or C-terminal glutamine and does not act on non-glutamine residues in any position. Does not deaminate acetylated N-terminal glutamine. With the exception of proline, all tested second-position residues on substrate peptides do not greatly influence the activity. In contrast, a proline at position 2, virtually abolishes deamidation of N-terminal glutamine.</text>
</comment>
<dbReference type="STRING" id="9823.ENSSSCP00000056317"/>
<dbReference type="InParanoid" id="A0A287BJI5"/>